<feature type="chain" id="PRO_5046951692" evidence="8">
    <location>
        <begin position="21"/>
        <end position="236"/>
    </location>
</feature>
<dbReference type="PANTHER" id="PTHR34478">
    <property type="entry name" value="PROTEIN LEMA"/>
    <property type="match status" value="1"/>
</dbReference>
<sequence>MILSRLARLGLLIALPLALAGCGYNTIPTKEEQARAAWANVQAAYQRRADLIPNLVETVRGYAAQERAVLTEVTQARARATAVSVDASTLTDPAAMERYAAAQDQLSGVLGRLLMIQERYPDLKSNQNFMALQHAIEQAENRINIARRDYNEAARDYNTSLRTFPTVIWAKTAHAGSKPMQLFTASASAQTAPTVDFGTVGAPAAGTAQPTAPGGGAAPVTPGSAPPPAAQPAPAQ</sequence>
<evidence type="ECO:0000256" key="7">
    <source>
        <dbReference type="SAM" id="MobiDB-lite"/>
    </source>
</evidence>
<proteinExistence type="inferred from homology"/>
<comment type="similarity">
    <text evidence="2">Belongs to the LemA family.</text>
</comment>
<evidence type="ECO:0000256" key="1">
    <source>
        <dbReference type="ARBA" id="ARBA00004167"/>
    </source>
</evidence>
<organism evidence="9 10">
    <name type="scientific">Phenylobacterium terrae</name>
    <dbReference type="NCBI Taxonomy" id="2665495"/>
    <lineage>
        <taxon>Bacteria</taxon>
        <taxon>Pseudomonadati</taxon>
        <taxon>Pseudomonadota</taxon>
        <taxon>Alphaproteobacteria</taxon>
        <taxon>Caulobacterales</taxon>
        <taxon>Caulobacteraceae</taxon>
        <taxon>Phenylobacterium</taxon>
    </lineage>
</organism>
<dbReference type="InterPro" id="IPR023353">
    <property type="entry name" value="LemA-like_dom_sf"/>
</dbReference>
<evidence type="ECO:0000256" key="6">
    <source>
        <dbReference type="SAM" id="Coils"/>
    </source>
</evidence>
<comment type="caution">
    <text evidence="9">The sequence shown here is derived from an EMBL/GenBank/DDBJ whole genome shotgun (WGS) entry which is preliminary data.</text>
</comment>
<keyword evidence="6" id="KW-0175">Coiled coil</keyword>
<evidence type="ECO:0000256" key="2">
    <source>
        <dbReference type="ARBA" id="ARBA00008854"/>
    </source>
</evidence>
<feature type="compositionally biased region" description="Pro residues" evidence="7">
    <location>
        <begin position="224"/>
        <end position="236"/>
    </location>
</feature>
<comment type="subcellular location">
    <subcellularLocation>
        <location evidence="1">Membrane</location>
        <topology evidence="1">Single-pass membrane protein</topology>
    </subcellularLocation>
</comment>
<evidence type="ECO:0000256" key="3">
    <source>
        <dbReference type="ARBA" id="ARBA00022692"/>
    </source>
</evidence>
<evidence type="ECO:0000313" key="9">
    <source>
        <dbReference type="EMBL" id="MFD1782693.1"/>
    </source>
</evidence>
<dbReference type="SUPFAM" id="SSF140478">
    <property type="entry name" value="LemA-like"/>
    <property type="match status" value="1"/>
</dbReference>
<feature type="region of interest" description="Disordered" evidence="7">
    <location>
        <begin position="199"/>
        <end position="236"/>
    </location>
</feature>
<feature type="signal peptide" evidence="8">
    <location>
        <begin position="1"/>
        <end position="20"/>
    </location>
</feature>
<dbReference type="PROSITE" id="PS51257">
    <property type="entry name" value="PROKAR_LIPOPROTEIN"/>
    <property type="match status" value="1"/>
</dbReference>
<feature type="compositionally biased region" description="Low complexity" evidence="7">
    <location>
        <begin position="199"/>
        <end position="223"/>
    </location>
</feature>
<dbReference type="Pfam" id="PF04011">
    <property type="entry name" value="LemA"/>
    <property type="match status" value="1"/>
</dbReference>
<evidence type="ECO:0000256" key="5">
    <source>
        <dbReference type="ARBA" id="ARBA00023136"/>
    </source>
</evidence>
<dbReference type="Proteomes" id="UP001597237">
    <property type="component" value="Unassembled WGS sequence"/>
</dbReference>
<accession>A0ABW4MYV1</accession>
<evidence type="ECO:0000313" key="10">
    <source>
        <dbReference type="Proteomes" id="UP001597237"/>
    </source>
</evidence>
<keyword evidence="5" id="KW-0472">Membrane</keyword>
<dbReference type="Gene3D" id="1.20.1440.20">
    <property type="entry name" value="LemA-like domain"/>
    <property type="match status" value="1"/>
</dbReference>
<keyword evidence="4" id="KW-1133">Transmembrane helix</keyword>
<dbReference type="InterPro" id="IPR007156">
    <property type="entry name" value="MamQ_LemA"/>
</dbReference>
<protein>
    <submittedName>
        <fullName evidence="9">LemA family protein</fullName>
    </submittedName>
</protein>
<evidence type="ECO:0000256" key="8">
    <source>
        <dbReference type="SAM" id="SignalP"/>
    </source>
</evidence>
<keyword evidence="3" id="KW-0812">Transmembrane</keyword>
<evidence type="ECO:0000256" key="4">
    <source>
        <dbReference type="ARBA" id="ARBA00022989"/>
    </source>
</evidence>
<keyword evidence="8" id="KW-0732">Signal</keyword>
<dbReference type="PANTHER" id="PTHR34478:SF2">
    <property type="entry name" value="MEMBRANE PROTEIN"/>
    <property type="match status" value="1"/>
</dbReference>
<name>A0ABW4MYV1_9CAUL</name>
<feature type="coiled-coil region" evidence="6">
    <location>
        <begin position="129"/>
        <end position="156"/>
    </location>
</feature>
<dbReference type="RefSeq" id="WP_377355090.1">
    <property type="nucleotide sequence ID" value="NZ_JBHUEY010000001.1"/>
</dbReference>
<keyword evidence="10" id="KW-1185">Reference proteome</keyword>
<gene>
    <name evidence="9" type="ORF">ACFSC0_04750</name>
</gene>
<dbReference type="EMBL" id="JBHUEY010000001">
    <property type="protein sequence ID" value="MFD1782693.1"/>
    <property type="molecule type" value="Genomic_DNA"/>
</dbReference>
<reference evidence="10" key="1">
    <citation type="journal article" date="2019" name="Int. J. Syst. Evol. Microbiol.">
        <title>The Global Catalogue of Microorganisms (GCM) 10K type strain sequencing project: providing services to taxonomists for standard genome sequencing and annotation.</title>
        <authorList>
            <consortium name="The Broad Institute Genomics Platform"/>
            <consortium name="The Broad Institute Genome Sequencing Center for Infectious Disease"/>
            <person name="Wu L."/>
            <person name="Ma J."/>
        </authorList>
    </citation>
    <scope>NUCLEOTIDE SEQUENCE [LARGE SCALE GENOMIC DNA]</scope>
    <source>
        <strain evidence="10">DFY28</strain>
    </source>
</reference>